<dbReference type="InterPro" id="IPR029060">
    <property type="entry name" value="PIN-like_dom_sf"/>
</dbReference>
<dbReference type="RefSeq" id="WP_014027386.1">
    <property type="nucleotide sequence ID" value="NC_015931.1"/>
</dbReference>
<dbReference type="InParanoid" id="G0ECY9"/>
<dbReference type="EMBL" id="CP002838">
    <property type="protein sequence ID" value="AEM39709.1"/>
    <property type="molecule type" value="Genomic_DNA"/>
</dbReference>
<dbReference type="Pfam" id="PF01850">
    <property type="entry name" value="PIN"/>
    <property type="match status" value="1"/>
</dbReference>
<dbReference type="STRING" id="694429.Pyrfu_1856"/>
<proteinExistence type="predicted"/>
<dbReference type="GeneID" id="11138192"/>
<sequence length="149" mass="16641">MKPRLVLDTSFVLPFLGVNVRGIDPGIVEEYASQGYELLYPLLALPELLGVITRAAEKRGLGKLPREALEGIEALIRGEDVKLVEPRFEHIATALELRLRGHRDIFDCIFYSTALHEGAALLTADETLLKFIKAEGYDASIILLVRTRR</sequence>
<dbReference type="Gene3D" id="3.40.50.1010">
    <property type="entry name" value="5'-nuclease"/>
    <property type="match status" value="1"/>
</dbReference>
<dbReference type="eggNOG" id="arCOG06028">
    <property type="taxonomic scope" value="Archaea"/>
</dbReference>
<evidence type="ECO:0000259" key="1">
    <source>
        <dbReference type="Pfam" id="PF01850"/>
    </source>
</evidence>
<evidence type="ECO:0000313" key="3">
    <source>
        <dbReference type="Proteomes" id="UP000001037"/>
    </source>
</evidence>
<dbReference type="AlphaFoldDB" id="G0ECY9"/>
<feature type="domain" description="PIN" evidence="1">
    <location>
        <begin position="6"/>
        <end position="129"/>
    </location>
</feature>
<evidence type="ECO:0000313" key="2">
    <source>
        <dbReference type="EMBL" id="AEM39709.1"/>
    </source>
</evidence>
<keyword evidence="3" id="KW-1185">Reference proteome</keyword>
<dbReference type="SUPFAM" id="SSF88723">
    <property type="entry name" value="PIN domain-like"/>
    <property type="match status" value="1"/>
</dbReference>
<gene>
    <name evidence="2" type="ordered locus">Pyrfu_1856</name>
</gene>
<organism evidence="2 3">
    <name type="scientific">Pyrolobus fumarii (strain DSM 11204 / 1A)</name>
    <dbReference type="NCBI Taxonomy" id="694429"/>
    <lineage>
        <taxon>Archaea</taxon>
        <taxon>Thermoproteota</taxon>
        <taxon>Thermoprotei</taxon>
        <taxon>Desulfurococcales</taxon>
        <taxon>Pyrodictiaceae</taxon>
        <taxon>Pyrolobus</taxon>
    </lineage>
</organism>
<name>G0ECY9_PYRF1</name>
<dbReference type="InterPro" id="IPR002716">
    <property type="entry name" value="PIN_dom"/>
</dbReference>
<accession>G0ECY9</accession>
<protein>
    <submittedName>
        <fullName evidence="2">PilT protein domain protein</fullName>
    </submittedName>
</protein>
<dbReference type="HOGENOM" id="CLU_1745616_0_0_2"/>
<dbReference type="OrthoDB" id="46150at2157"/>
<dbReference type="Proteomes" id="UP000001037">
    <property type="component" value="Chromosome"/>
</dbReference>
<reference evidence="2 3" key="1">
    <citation type="journal article" date="2011" name="Stand. Genomic Sci.">
        <title>Complete genome sequence of the hyperthermophilic chemolithoautotroph Pyrolobus fumarii type strain (1A).</title>
        <authorList>
            <person name="Anderson I."/>
            <person name="Goker M."/>
            <person name="Nolan M."/>
            <person name="Lucas S."/>
            <person name="Hammon N."/>
            <person name="Deshpande S."/>
            <person name="Cheng J.F."/>
            <person name="Tapia R."/>
            <person name="Han C."/>
            <person name="Goodwin L."/>
            <person name="Pitluck S."/>
            <person name="Huntemann M."/>
            <person name="Liolios K."/>
            <person name="Ivanova N."/>
            <person name="Pagani I."/>
            <person name="Mavromatis K."/>
            <person name="Ovchinikova G."/>
            <person name="Pati A."/>
            <person name="Chen A."/>
            <person name="Palaniappan K."/>
            <person name="Land M."/>
            <person name="Hauser L."/>
            <person name="Brambilla E.M."/>
            <person name="Huber H."/>
            <person name="Yasawong M."/>
            <person name="Rohde M."/>
            <person name="Spring S."/>
            <person name="Abt B."/>
            <person name="Sikorski J."/>
            <person name="Wirth R."/>
            <person name="Detter J.C."/>
            <person name="Woyke T."/>
            <person name="Bristow J."/>
            <person name="Eisen J.A."/>
            <person name="Markowitz V."/>
            <person name="Hugenholtz P."/>
            <person name="Kyrpides N.C."/>
            <person name="Klenk H.P."/>
            <person name="Lapidus A."/>
        </authorList>
    </citation>
    <scope>NUCLEOTIDE SEQUENCE [LARGE SCALE GENOMIC DNA]</scope>
    <source>
        <strain evidence="3">DSM 11204 / 1A</strain>
    </source>
</reference>
<dbReference type="KEGG" id="pfm:Pyrfu_1856"/>